<name>A0ABD1XS03_9MARC</name>
<sequence>MGWSLPSHIDSGLIFSFLGIWHLLSILHMYIVRPRSFRSRAWFPAPLPGKLRCAELWILLAIVLYFITIQLSHASVDIASGVIQARHLMRFQHAAFSMFYLVYIVVALINENTSFLPLPEGALQATFSLGFLMELVIFHLGHHPGQDLESHVHMLMQLILASLFILMLIEIQFPHNPLVAIARAACLLFKGTWFFHIGLVINCSFAVPLGCAMAEGHDFPQCPNSMDEMRAKAIQVLVFCSQAVGIVIFTFTAYGAIRMAVRYRLDARGIEEMDKEEHLLREQRGEYTLVEDMQKEFDLYMDSRGVPVLKSMPRSLSRRATPVPVPPSPAVEAGGTPVSKLSNSSMPKNIKNV</sequence>
<feature type="compositionally biased region" description="Polar residues" evidence="6">
    <location>
        <begin position="339"/>
        <end position="353"/>
    </location>
</feature>
<feature type="transmembrane region" description="Helical" evidence="7">
    <location>
        <begin position="12"/>
        <end position="32"/>
    </location>
</feature>
<reference evidence="8 9" key="1">
    <citation type="submission" date="2024-09" db="EMBL/GenBank/DDBJ databases">
        <title>Chromosome-scale assembly of Riccia fluitans.</title>
        <authorList>
            <person name="Paukszto L."/>
            <person name="Sawicki J."/>
            <person name="Karawczyk K."/>
            <person name="Piernik-Szablinska J."/>
            <person name="Szczecinska M."/>
            <person name="Mazdziarz M."/>
        </authorList>
    </citation>
    <scope>NUCLEOTIDE SEQUENCE [LARGE SCALE GENOMIC DNA]</scope>
    <source>
        <strain evidence="8">Rf_01</strain>
        <tissue evidence="8">Aerial parts of the thallus</tissue>
    </source>
</reference>
<evidence type="ECO:0000256" key="3">
    <source>
        <dbReference type="ARBA" id="ARBA00022692"/>
    </source>
</evidence>
<keyword evidence="9" id="KW-1185">Reference proteome</keyword>
<feature type="transmembrane region" description="Helical" evidence="7">
    <location>
        <begin position="234"/>
        <end position="257"/>
    </location>
</feature>
<dbReference type="Pfam" id="PF04819">
    <property type="entry name" value="DUF716"/>
    <property type="match status" value="1"/>
</dbReference>
<dbReference type="Proteomes" id="UP001605036">
    <property type="component" value="Unassembled WGS sequence"/>
</dbReference>
<dbReference type="PANTHER" id="PTHR46285">
    <property type="entry name" value="PROTEINASE INHIBITOR I4, SERPIN (DUF716)-RELATED"/>
    <property type="match status" value="1"/>
</dbReference>
<comment type="subcellular location">
    <subcellularLocation>
        <location evidence="1">Membrane</location>
        <topology evidence="1">Multi-pass membrane protein</topology>
    </subcellularLocation>
</comment>
<feature type="transmembrane region" description="Helical" evidence="7">
    <location>
        <begin position="53"/>
        <end position="71"/>
    </location>
</feature>
<feature type="region of interest" description="Disordered" evidence="6">
    <location>
        <begin position="316"/>
        <end position="353"/>
    </location>
</feature>
<dbReference type="AlphaFoldDB" id="A0ABD1XS03"/>
<gene>
    <name evidence="8" type="ORF">R1flu_023415</name>
</gene>
<dbReference type="PANTHER" id="PTHR46285:SF15">
    <property type="entry name" value="TRANSMEMBRANE PROTEIN 45B"/>
    <property type="match status" value="1"/>
</dbReference>
<evidence type="ECO:0000313" key="9">
    <source>
        <dbReference type="Proteomes" id="UP001605036"/>
    </source>
</evidence>
<evidence type="ECO:0000256" key="7">
    <source>
        <dbReference type="SAM" id="Phobius"/>
    </source>
</evidence>
<feature type="transmembrane region" description="Helical" evidence="7">
    <location>
        <begin position="91"/>
        <end position="109"/>
    </location>
</feature>
<dbReference type="InterPro" id="IPR006904">
    <property type="entry name" value="DUF716"/>
</dbReference>
<feature type="transmembrane region" description="Helical" evidence="7">
    <location>
        <begin position="154"/>
        <end position="173"/>
    </location>
</feature>
<dbReference type="GO" id="GO:0016020">
    <property type="term" value="C:membrane"/>
    <property type="evidence" value="ECO:0007669"/>
    <property type="project" value="UniProtKB-SubCell"/>
</dbReference>
<comment type="similarity">
    <text evidence="2">Belongs to the TMEM45 family.</text>
</comment>
<feature type="transmembrane region" description="Helical" evidence="7">
    <location>
        <begin position="193"/>
        <end position="214"/>
    </location>
</feature>
<keyword evidence="4 7" id="KW-1133">Transmembrane helix</keyword>
<keyword evidence="3 7" id="KW-0812">Transmembrane</keyword>
<dbReference type="EMBL" id="JBHFFA010000007">
    <property type="protein sequence ID" value="KAL2611723.1"/>
    <property type="molecule type" value="Genomic_DNA"/>
</dbReference>
<protein>
    <submittedName>
        <fullName evidence="8">Uncharacterized protein</fullName>
    </submittedName>
</protein>
<evidence type="ECO:0000313" key="8">
    <source>
        <dbReference type="EMBL" id="KAL2611723.1"/>
    </source>
</evidence>
<keyword evidence="5 7" id="KW-0472">Membrane</keyword>
<organism evidence="8 9">
    <name type="scientific">Riccia fluitans</name>
    <dbReference type="NCBI Taxonomy" id="41844"/>
    <lineage>
        <taxon>Eukaryota</taxon>
        <taxon>Viridiplantae</taxon>
        <taxon>Streptophyta</taxon>
        <taxon>Embryophyta</taxon>
        <taxon>Marchantiophyta</taxon>
        <taxon>Marchantiopsida</taxon>
        <taxon>Marchantiidae</taxon>
        <taxon>Marchantiales</taxon>
        <taxon>Ricciaceae</taxon>
        <taxon>Riccia</taxon>
    </lineage>
</organism>
<evidence type="ECO:0000256" key="4">
    <source>
        <dbReference type="ARBA" id="ARBA00022989"/>
    </source>
</evidence>
<proteinExistence type="inferred from homology"/>
<evidence type="ECO:0000256" key="6">
    <source>
        <dbReference type="SAM" id="MobiDB-lite"/>
    </source>
</evidence>
<comment type="caution">
    <text evidence="8">The sequence shown here is derived from an EMBL/GenBank/DDBJ whole genome shotgun (WGS) entry which is preliminary data.</text>
</comment>
<accession>A0ABD1XS03</accession>
<evidence type="ECO:0000256" key="5">
    <source>
        <dbReference type="ARBA" id="ARBA00023136"/>
    </source>
</evidence>
<feature type="transmembrane region" description="Helical" evidence="7">
    <location>
        <begin position="121"/>
        <end position="142"/>
    </location>
</feature>
<evidence type="ECO:0000256" key="1">
    <source>
        <dbReference type="ARBA" id="ARBA00004141"/>
    </source>
</evidence>
<evidence type="ECO:0000256" key="2">
    <source>
        <dbReference type="ARBA" id="ARBA00006948"/>
    </source>
</evidence>